<dbReference type="Proteomes" id="UP000467105">
    <property type="component" value="Chromosome"/>
</dbReference>
<evidence type="ECO:0000313" key="8">
    <source>
        <dbReference type="EMBL" id="BBZ47479.1"/>
    </source>
</evidence>
<proteinExistence type="inferred from homology"/>
<feature type="region of interest" description="Disordered" evidence="7">
    <location>
        <begin position="338"/>
        <end position="399"/>
    </location>
</feature>
<dbReference type="Pfam" id="PF00872">
    <property type="entry name" value="Transposase_mut"/>
    <property type="match status" value="1"/>
</dbReference>
<dbReference type="PANTHER" id="PTHR33217:SF9">
    <property type="entry name" value="MUTATOR FAMILY TRANSPOSASE"/>
    <property type="match status" value="1"/>
</dbReference>
<dbReference type="GO" id="GO:0003677">
    <property type="term" value="F:DNA binding"/>
    <property type="evidence" value="ECO:0007669"/>
    <property type="project" value="UniProtKB-UniRule"/>
</dbReference>
<keyword evidence="5 6" id="KW-0233">DNA recombination</keyword>
<keyword evidence="6" id="KW-0814">Transposable element</keyword>
<keyword evidence="4 6" id="KW-0238">DNA-binding</keyword>
<dbReference type="InterPro" id="IPR001207">
    <property type="entry name" value="Transposase_mutator"/>
</dbReference>
<dbReference type="EMBL" id="AP022614">
    <property type="protein sequence ID" value="BBZ47479.1"/>
    <property type="molecule type" value="Genomic_DNA"/>
</dbReference>
<protein>
    <recommendedName>
        <fullName evidence="6">Mutator family transposase</fullName>
    </recommendedName>
</protein>
<dbReference type="GO" id="GO:0006313">
    <property type="term" value="P:DNA transposition"/>
    <property type="evidence" value="ECO:0007669"/>
    <property type="project" value="UniProtKB-UniRule"/>
</dbReference>
<reference evidence="8 9" key="1">
    <citation type="journal article" date="2019" name="Emerg. Microbes Infect.">
        <title>Comprehensive subspecies identification of 175 nontuberculous mycobacteria species based on 7547 genomic profiles.</title>
        <authorList>
            <person name="Matsumoto Y."/>
            <person name="Kinjo T."/>
            <person name="Motooka D."/>
            <person name="Nabeya D."/>
            <person name="Jung N."/>
            <person name="Uechi K."/>
            <person name="Horii T."/>
            <person name="Iida T."/>
            <person name="Fujita J."/>
            <person name="Nakamura S."/>
        </authorList>
    </citation>
    <scope>NUCLEOTIDE SEQUENCE [LARGE SCALE GENOMIC DNA]</scope>
    <source>
        <strain evidence="8 9">JCM 14742</strain>
    </source>
</reference>
<dbReference type="GO" id="GO:0004803">
    <property type="term" value="F:transposase activity"/>
    <property type="evidence" value="ECO:0007669"/>
    <property type="project" value="UniProtKB-UniRule"/>
</dbReference>
<evidence type="ECO:0000256" key="6">
    <source>
        <dbReference type="RuleBase" id="RU365089"/>
    </source>
</evidence>
<evidence type="ECO:0000256" key="3">
    <source>
        <dbReference type="ARBA" id="ARBA00022578"/>
    </source>
</evidence>
<sequence>MAPGKCLRRRWRPKSAYIAQFTDQVDENGHRLVVRNGYHEERTVLTAAGAVPVKAPRVNDKRIDADTGERCRFSSPILPAWARKSPQMTEVLPLLCLHGLSSGDFGPAPEHFLGTGAALSATEITRLTAQRQDEAKAFGKRDLSSTDYLYLWVDGIHLKVRLEVEKLCLLVMIGVRADGRMELVGLADGFRGSTEFWADLLRDCRRRAMTAAVLAVGDGALGFCKACGRCSRIFESSAAGGISRPIFLPHCRNRCTQGAVAAMKEIYNAEDIDKAQLAIKAFEIDYGAKYPKAVAQDRRRRRGVFGVLPVSRRALDPPSHHKSDRKYLCDSTFEDQSHQRAGLPRGLAGDGLQANRGRPGPLARGQRTTLGRPRPCQRRLPQGQAARTAYRHHTRTVGS</sequence>
<evidence type="ECO:0000256" key="4">
    <source>
        <dbReference type="ARBA" id="ARBA00023125"/>
    </source>
</evidence>
<organism evidence="8 9">
    <name type="scientific">Mycobacterium parmense</name>
    <dbReference type="NCBI Taxonomy" id="185642"/>
    <lineage>
        <taxon>Bacteria</taxon>
        <taxon>Bacillati</taxon>
        <taxon>Actinomycetota</taxon>
        <taxon>Actinomycetes</taxon>
        <taxon>Mycobacteriales</taxon>
        <taxon>Mycobacteriaceae</taxon>
        <taxon>Mycobacterium</taxon>
        <taxon>Mycobacterium simiae complex</taxon>
    </lineage>
</organism>
<name>A0A7I7Z0S6_9MYCO</name>
<dbReference type="AlphaFoldDB" id="A0A7I7Z0S6"/>
<evidence type="ECO:0000256" key="7">
    <source>
        <dbReference type="SAM" id="MobiDB-lite"/>
    </source>
</evidence>
<feature type="compositionally biased region" description="Basic residues" evidence="7">
    <location>
        <begin position="389"/>
        <end position="399"/>
    </location>
</feature>
<keyword evidence="3 6" id="KW-0815">Transposition</keyword>
<evidence type="ECO:0000313" key="9">
    <source>
        <dbReference type="Proteomes" id="UP000467105"/>
    </source>
</evidence>
<evidence type="ECO:0000256" key="5">
    <source>
        <dbReference type="ARBA" id="ARBA00023172"/>
    </source>
</evidence>
<keyword evidence="9" id="KW-1185">Reference proteome</keyword>
<comment type="similarity">
    <text evidence="2 6">Belongs to the transposase mutator family.</text>
</comment>
<evidence type="ECO:0000256" key="1">
    <source>
        <dbReference type="ARBA" id="ARBA00002190"/>
    </source>
</evidence>
<evidence type="ECO:0000256" key="2">
    <source>
        <dbReference type="ARBA" id="ARBA00010961"/>
    </source>
</evidence>
<accession>A0A7I7Z0S6</accession>
<dbReference type="PANTHER" id="PTHR33217">
    <property type="entry name" value="TRANSPOSASE FOR INSERTION SEQUENCE ELEMENT IS1081"/>
    <property type="match status" value="1"/>
</dbReference>
<comment type="function">
    <text evidence="1 6">Required for the transposition of the insertion element.</text>
</comment>
<gene>
    <name evidence="8" type="ORF">MPRM_47600</name>
</gene>